<dbReference type="GO" id="GO:0003677">
    <property type="term" value="F:DNA binding"/>
    <property type="evidence" value="ECO:0007669"/>
    <property type="project" value="InterPro"/>
</dbReference>
<proteinExistence type="predicted"/>
<dbReference type="AlphaFoldDB" id="A0A4P6QBG1"/>
<dbReference type="SMART" id="SM00530">
    <property type="entry name" value="HTH_XRE"/>
    <property type="match status" value="1"/>
</dbReference>
<dbReference type="InterPro" id="IPR010982">
    <property type="entry name" value="Lambda_DNA-bd_dom_sf"/>
</dbReference>
<organism evidence="2 3">
    <name type="scientific">Streptomonospora litoralis</name>
    <dbReference type="NCBI Taxonomy" id="2498135"/>
    <lineage>
        <taxon>Bacteria</taxon>
        <taxon>Bacillati</taxon>
        <taxon>Actinomycetota</taxon>
        <taxon>Actinomycetes</taxon>
        <taxon>Streptosporangiales</taxon>
        <taxon>Nocardiopsidaceae</taxon>
        <taxon>Streptomonospora</taxon>
    </lineage>
</organism>
<gene>
    <name evidence="2" type="ORF">EKD16_25180</name>
</gene>
<geneLocation type="plasmid" evidence="3">
    <name>phim2</name>
</geneLocation>
<sequence length="418" mass="45623">MDYSTQPPHGDDDAAAQESIKDRVVELRKRRGLTQEVLAERAGLSVQVIRKIEQGGKVRMETYHAIARVFGVRTVWFTSPETPDPTPAHHRDTVLFDIRTAINPPAGLSGRLFSMDSSPPNLPMLESAVASIANAYQENEYDLVARVAPAAVRSAHAHVSVLDGDQQRAAVRLRGDALQLTGRYLVQIREHDLALIALRDALSDAIRVGDQALAAAAIGQQGWALLRQARFTEVEHLCMTTAEEIEPRMSRASPDELAAWGYLLMRASAAAARNNRSEEAADIQSLAASAAARLGTDRDAAGHMRFGPATVGMNGMQNELIAGNPDVALEMSAGLNVDGVTPNTRQRHELDQAKARVLVGDADGAEATLHDLRADAPEWLRQQRAAREIAEDIWDATRKKRKPSQELRDLTEFLGVPL</sequence>
<keyword evidence="2" id="KW-0614">Plasmid</keyword>
<dbReference type="KEGG" id="strr:EKD16_25180"/>
<name>A0A4P6QBG1_9ACTN</name>
<dbReference type="PROSITE" id="PS50943">
    <property type="entry name" value="HTH_CROC1"/>
    <property type="match status" value="1"/>
</dbReference>
<dbReference type="Proteomes" id="UP000292235">
    <property type="component" value="Plasmid phiM2"/>
</dbReference>
<reference evidence="2 3" key="1">
    <citation type="submission" date="2019-02" db="EMBL/GenBank/DDBJ databases">
        <authorList>
            <person name="Khodamoradi S."/>
            <person name="Hahnke R.L."/>
            <person name="Kaempfer P."/>
            <person name="Schumann P."/>
            <person name="Rohde M."/>
            <person name="Steinert M."/>
            <person name="Luzhetskyy A."/>
            <person name="Wink J."/>
            <person name="Ruckert C."/>
        </authorList>
    </citation>
    <scope>NUCLEOTIDE SEQUENCE [LARGE SCALE GENOMIC DNA]</scope>
    <source>
        <strain evidence="2 3">M2</strain>
        <plasmid evidence="3">phim2</plasmid>
    </source>
</reference>
<dbReference type="Gene3D" id="1.10.260.40">
    <property type="entry name" value="lambda repressor-like DNA-binding domains"/>
    <property type="match status" value="1"/>
</dbReference>
<feature type="domain" description="HTH cro/C1-type" evidence="1">
    <location>
        <begin position="24"/>
        <end position="77"/>
    </location>
</feature>
<dbReference type="InterPro" id="IPR001387">
    <property type="entry name" value="Cro/C1-type_HTH"/>
</dbReference>
<dbReference type="CDD" id="cd00093">
    <property type="entry name" value="HTH_XRE"/>
    <property type="match status" value="1"/>
</dbReference>
<dbReference type="SUPFAM" id="SSF47413">
    <property type="entry name" value="lambda repressor-like DNA-binding domains"/>
    <property type="match status" value="1"/>
</dbReference>
<evidence type="ECO:0000313" key="3">
    <source>
        <dbReference type="Proteomes" id="UP000292235"/>
    </source>
</evidence>
<dbReference type="Pfam" id="PF01381">
    <property type="entry name" value="HTH_3"/>
    <property type="match status" value="1"/>
</dbReference>
<dbReference type="RefSeq" id="WP_131102947.1">
    <property type="nucleotide sequence ID" value="NZ_CP036456.1"/>
</dbReference>
<dbReference type="EMBL" id="CP036456">
    <property type="protein sequence ID" value="QBI56777.1"/>
    <property type="molecule type" value="Genomic_DNA"/>
</dbReference>
<keyword evidence="3" id="KW-1185">Reference proteome</keyword>
<dbReference type="OrthoDB" id="3210663at2"/>
<evidence type="ECO:0000313" key="2">
    <source>
        <dbReference type="EMBL" id="QBI56777.1"/>
    </source>
</evidence>
<protein>
    <submittedName>
        <fullName evidence="2">Anaerobic benzoate catabolism transcriptional regulator</fullName>
    </submittedName>
</protein>
<evidence type="ECO:0000259" key="1">
    <source>
        <dbReference type="PROSITE" id="PS50943"/>
    </source>
</evidence>
<accession>A0A4P6QBG1</accession>